<feature type="signal peptide" evidence="1">
    <location>
        <begin position="1"/>
        <end position="20"/>
    </location>
</feature>
<organism evidence="3 4">
    <name type="scientific">Halobacteriovorax marinus</name>
    <dbReference type="NCBI Taxonomy" id="97084"/>
    <lineage>
        <taxon>Bacteria</taxon>
        <taxon>Pseudomonadati</taxon>
        <taxon>Bdellovibrionota</taxon>
        <taxon>Bacteriovoracia</taxon>
        <taxon>Bacteriovoracales</taxon>
        <taxon>Halobacteriovoraceae</taxon>
        <taxon>Halobacteriovorax</taxon>
    </lineage>
</organism>
<dbReference type="InterPro" id="IPR016088">
    <property type="entry name" value="Chalcone_isomerase_3-sand"/>
</dbReference>
<evidence type="ECO:0000313" key="3">
    <source>
        <dbReference type="EMBL" id="OUR98734.1"/>
    </source>
</evidence>
<evidence type="ECO:0000313" key="4">
    <source>
        <dbReference type="Proteomes" id="UP000196531"/>
    </source>
</evidence>
<protein>
    <recommendedName>
        <fullName evidence="2">Chalcone isomerase domain-containing protein</fullName>
    </recommendedName>
</protein>
<dbReference type="SUPFAM" id="SSF54626">
    <property type="entry name" value="Chalcone isomerase"/>
    <property type="match status" value="1"/>
</dbReference>
<dbReference type="AlphaFoldDB" id="A0A1Y5FEV7"/>
<reference evidence="4" key="1">
    <citation type="journal article" date="2017" name="Proc. Natl. Acad. Sci. U.S.A.">
        <title>Simulation of Deepwater Horizon oil plume reveals substrate specialization within a complex community of hydrocarbon-degraders.</title>
        <authorList>
            <person name="Hu P."/>
            <person name="Dubinsky E.A."/>
            <person name="Probst A.J."/>
            <person name="Wang J."/>
            <person name="Sieber C.M.K."/>
            <person name="Tom L.M."/>
            <person name="Gardinali P."/>
            <person name="Banfield J.F."/>
            <person name="Atlas R.M."/>
            <person name="Andersen G.L."/>
        </authorList>
    </citation>
    <scope>NUCLEOTIDE SEQUENCE [LARGE SCALE GENOMIC DNA]</scope>
</reference>
<dbReference type="InterPro" id="IPR036298">
    <property type="entry name" value="Chalcone_isomerase_sf"/>
</dbReference>
<keyword evidence="1" id="KW-0732">Signal</keyword>
<dbReference type="Proteomes" id="UP000196531">
    <property type="component" value="Unassembled WGS sequence"/>
</dbReference>
<dbReference type="Pfam" id="PF16036">
    <property type="entry name" value="Chalcone_3"/>
    <property type="match status" value="1"/>
</dbReference>
<dbReference type="Gene3D" id="3.50.70.10">
    <property type="match status" value="1"/>
</dbReference>
<dbReference type="InterPro" id="IPR016087">
    <property type="entry name" value="Chalcone_isomerase"/>
</dbReference>
<accession>A0A1Y5FEV7</accession>
<dbReference type="EMBL" id="MAAO01000004">
    <property type="protein sequence ID" value="OUR98734.1"/>
    <property type="molecule type" value="Genomic_DNA"/>
</dbReference>
<sequence>MKGIIITLSLILNLAVMAGAQDGVTLPNNIELHGKNLILNGMGTRRATWIKVKVYVGGLYMEKKSKDFKTFLSEKSPKQIIMKFVRNVDGNDLIDGWKEAFGNAVAKDKHPALQPRMDKFYTYFSDIKKGQSIVFNFLKDGVDTTINGTKKEKIKGFDFTNALLSVWFINAKDEGLKEGLLGL</sequence>
<proteinExistence type="predicted"/>
<evidence type="ECO:0000256" key="1">
    <source>
        <dbReference type="SAM" id="SignalP"/>
    </source>
</evidence>
<comment type="caution">
    <text evidence="3">The sequence shown here is derived from an EMBL/GenBank/DDBJ whole genome shotgun (WGS) entry which is preliminary data.</text>
</comment>
<dbReference type="GO" id="GO:0016872">
    <property type="term" value="F:intramolecular lyase activity"/>
    <property type="evidence" value="ECO:0007669"/>
    <property type="project" value="InterPro"/>
</dbReference>
<feature type="domain" description="Chalcone isomerase" evidence="2">
    <location>
        <begin position="21"/>
        <end position="182"/>
    </location>
</feature>
<evidence type="ECO:0000259" key="2">
    <source>
        <dbReference type="Pfam" id="PF16036"/>
    </source>
</evidence>
<name>A0A1Y5FEV7_9BACT</name>
<feature type="chain" id="PRO_5013006300" description="Chalcone isomerase domain-containing protein" evidence="1">
    <location>
        <begin position="21"/>
        <end position="183"/>
    </location>
</feature>
<gene>
    <name evidence="3" type="ORF">A9Q84_04795</name>
</gene>